<name>H3GYL6_PHYRM</name>
<dbReference type="Proteomes" id="UP000005238">
    <property type="component" value="Unassembled WGS sequence"/>
</dbReference>
<organism evidence="1 2">
    <name type="scientific">Phytophthora ramorum</name>
    <name type="common">Sudden oak death agent</name>
    <dbReference type="NCBI Taxonomy" id="164328"/>
    <lineage>
        <taxon>Eukaryota</taxon>
        <taxon>Sar</taxon>
        <taxon>Stramenopiles</taxon>
        <taxon>Oomycota</taxon>
        <taxon>Peronosporomycetes</taxon>
        <taxon>Peronosporales</taxon>
        <taxon>Peronosporaceae</taxon>
        <taxon>Phytophthora</taxon>
    </lineage>
</organism>
<accession>H3GYL6</accession>
<dbReference type="EnsemblProtists" id="Phyra82805">
    <property type="protein sequence ID" value="Phyra82805"/>
    <property type="gene ID" value="Phyra82805"/>
</dbReference>
<proteinExistence type="predicted"/>
<protein>
    <recommendedName>
        <fullName evidence="3">GPS domain-containing protein</fullName>
    </recommendedName>
</protein>
<reference evidence="1" key="2">
    <citation type="submission" date="2015-06" db="UniProtKB">
        <authorList>
            <consortium name="EnsemblProtists"/>
        </authorList>
    </citation>
    <scope>IDENTIFICATION</scope>
    <source>
        <strain evidence="1">Pr102</strain>
    </source>
</reference>
<evidence type="ECO:0008006" key="3">
    <source>
        <dbReference type="Google" id="ProtNLM"/>
    </source>
</evidence>
<reference evidence="2" key="1">
    <citation type="journal article" date="2006" name="Science">
        <title>Phytophthora genome sequences uncover evolutionary origins and mechanisms of pathogenesis.</title>
        <authorList>
            <person name="Tyler B.M."/>
            <person name="Tripathy S."/>
            <person name="Zhang X."/>
            <person name="Dehal P."/>
            <person name="Jiang R.H."/>
            <person name="Aerts A."/>
            <person name="Arredondo F.D."/>
            <person name="Baxter L."/>
            <person name="Bensasson D."/>
            <person name="Beynon J.L."/>
            <person name="Chapman J."/>
            <person name="Damasceno C.M."/>
            <person name="Dorrance A.E."/>
            <person name="Dou D."/>
            <person name="Dickerman A.W."/>
            <person name="Dubchak I.L."/>
            <person name="Garbelotto M."/>
            <person name="Gijzen M."/>
            <person name="Gordon S.G."/>
            <person name="Govers F."/>
            <person name="Grunwald N.J."/>
            <person name="Huang W."/>
            <person name="Ivors K.L."/>
            <person name="Jones R.W."/>
            <person name="Kamoun S."/>
            <person name="Krampis K."/>
            <person name="Lamour K.H."/>
            <person name="Lee M.K."/>
            <person name="McDonald W.H."/>
            <person name="Medina M."/>
            <person name="Meijer H.J."/>
            <person name="Nordberg E.K."/>
            <person name="Maclean D.J."/>
            <person name="Ospina-Giraldo M.D."/>
            <person name="Morris P.F."/>
            <person name="Phuntumart V."/>
            <person name="Putnam N.H."/>
            <person name="Rash S."/>
            <person name="Rose J.K."/>
            <person name="Sakihama Y."/>
            <person name="Salamov A.A."/>
            <person name="Savidor A."/>
            <person name="Scheuring C.F."/>
            <person name="Smith B.M."/>
            <person name="Sobral B.W."/>
            <person name="Terry A."/>
            <person name="Torto-Alalibo T.A."/>
            <person name="Win J."/>
            <person name="Xu Z."/>
            <person name="Zhang H."/>
            <person name="Grigoriev I.V."/>
            <person name="Rokhsar D.S."/>
            <person name="Boore J.L."/>
        </authorList>
    </citation>
    <scope>NUCLEOTIDE SEQUENCE [LARGE SCALE GENOMIC DNA]</scope>
    <source>
        <strain evidence="2">Pr102</strain>
    </source>
</reference>
<evidence type="ECO:0000313" key="1">
    <source>
        <dbReference type="EnsemblProtists" id="Phyra82805"/>
    </source>
</evidence>
<dbReference type="InParanoid" id="H3GYL6"/>
<dbReference type="EMBL" id="DS566074">
    <property type="status" value="NOT_ANNOTATED_CDS"/>
    <property type="molecule type" value="Genomic_DNA"/>
</dbReference>
<keyword evidence="2" id="KW-1185">Reference proteome</keyword>
<dbReference type="HOGENOM" id="CLU_252287_0_0_1"/>
<dbReference type="eggNOG" id="ENOG502SK27">
    <property type="taxonomic scope" value="Eukaryota"/>
</dbReference>
<evidence type="ECO:0000313" key="2">
    <source>
        <dbReference type="Proteomes" id="UP000005238"/>
    </source>
</evidence>
<sequence length="1493" mass="157672">NVSAATLASNGSCDSSACVLEVLPVASFAGRFRGSLVLVFRDKRDAAQKVEVVRPLSISWRRGDLDLSVELHTMVFVNETVSMPPRQAVSVALSRASALLTGARLGVQGVSMAVPRWSDFALLHRVDSGREWVVSGELQSSDVSWLKAAEVVLAPRTAKSQTVTVSTNVTLVDSVSSRSVVVEVSHVVRSIPDPRSLVSAAMLEPVVVESTEDEAALVSMGALDVFGESLDSAAVWAEYWSVMVALRGVDLSRAVHGAVLSGLPLKVGVRGGGRLVELASLHTSPSDLLDGAEDGECTLEVHPTKSFAGIFNGSVVFAFHSKVAPLGTLEVAIPLRIDWRAKVVEKPTNATVNATGFLGPFELQSVVFENDTLELSPTSVDIIAGNFVLVAPGDEFSGVISQSFAYIFTEATTMTKIEVEFTILLYWLPPPKEVDPVSMELIGDESHNTTISGGMLDELISASLPSLGTAIVVSIDTISLQDVDGSEELSVELSTDVGSDVVAVFFNSQLLWAEPPADRHDSDSDSDTALRYALPVATASLVGIVNAEVTLVAVDTLFTGMFSISVTATSRELYFTNASAANATVASAVMTAEVGWAPKPSVYYARPLDIWLDAQEDAAVMVALSSLRDSWLADLAVTGAGDVELEYGPCRLAWDAAQIQAVFVDGERMEPPAFVGADFGPLAFAEDQSFALGTSDNVSVVLDQGYYGEATVALSVGAHSRTLNQAYVLTANLRVSVVPVAGTRSFSSAPNGSATIHMGFNRELAVGVSESEVSGGSSRADAEIVWFLADAAGNVDAMVVGQEPPYWPYGLSPDAGAPWRSSTVFVLEEEERRASMNSTFTVAPPRDYVGSLPLTLQSMSVTSNLIPSQLVASDAVGDASGSEHAWLTVFSTSIVESVLPTQWNHAQAPVLTVANASLRVYEDEMGVLSISELAVAALDSTAPDVHLSLDVLLPASCNVAVSVNGSTMLAIANETLDGIAYAVVQVSVDSEAVNITAGPNHCVRVEGLLRASVYAFSSSNATVIPVTLEFLTVAEQPKLSVAFVNASISEGGMFYGDIKMTPTKAELYYRIQVFYPSDYIVEVADRSWTGTVNNSQVAEDGIVSAASNSSETWSTDVEGIAVQLLSSLSTQLGYGIGVTIATSLSLVPIAKISGNLSVDVVVVAFTVDVDPDFFASDCYLGVSSSKDAFDCLPSEQWKSMTMVNQSLELSILPVAEAPRFVVSPEELSIAENGVAAVTVSNWTLGDTDGSEEMYFHLRCENNAWAEVSVDGMLVHAVSDDVDSNSSSASQSPPLEEDILTITSFALLPLAVYRPAEHGDLMVQMSPPKYFSGSVDCHLVVHAIDQSGALVSEDVYEAPLSVAVTAEATVPLVSVAATALTAVEDGVVVCDSVEASLVDVDGSEALFLVVEFGKYEQYVTSVTWRSNVSAVAFSTKADAVVPAMVYGEQPQRIVAAGAGRMEMRGSVEIGLVAGYSGELHFNVSSASVETAYLT</sequence>
<dbReference type="VEuPathDB" id="FungiDB:KRP23_53"/>